<dbReference type="InterPro" id="IPR010982">
    <property type="entry name" value="Lambda_DNA-bd_dom_sf"/>
</dbReference>
<organism evidence="2 3">
    <name type="scientific">Reticulibacter mediterranei</name>
    <dbReference type="NCBI Taxonomy" id="2778369"/>
    <lineage>
        <taxon>Bacteria</taxon>
        <taxon>Bacillati</taxon>
        <taxon>Chloroflexota</taxon>
        <taxon>Ktedonobacteria</taxon>
        <taxon>Ktedonobacterales</taxon>
        <taxon>Reticulibacteraceae</taxon>
        <taxon>Reticulibacter</taxon>
    </lineage>
</organism>
<evidence type="ECO:0000259" key="1">
    <source>
        <dbReference type="PROSITE" id="PS50943"/>
    </source>
</evidence>
<dbReference type="Proteomes" id="UP000597444">
    <property type="component" value="Unassembled WGS sequence"/>
</dbReference>
<dbReference type="PROSITE" id="PS50943">
    <property type="entry name" value="HTH_CROC1"/>
    <property type="match status" value="1"/>
</dbReference>
<dbReference type="EMBL" id="BNJK01000001">
    <property type="protein sequence ID" value="GHO96793.1"/>
    <property type="molecule type" value="Genomic_DNA"/>
</dbReference>
<keyword evidence="3" id="KW-1185">Reference proteome</keyword>
<proteinExistence type="predicted"/>
<dbReference type="AlphaFoldDB" id="A0A8J3IQK5"/>
<name>A0A8J3IQK5_9CHLR</name>
<evidence type="ECO:0000313" key="2">
    <source>
        <dbReference type="EMBL" id="GHO96793.1"/>
    </source>
</evidence>
<dbReference type="SUPFAM" id="SSF47413">
    <property type="entry name" value="lambda repressor-like DNA-binding domains"/>
    <property type="match status" value="1"/>
</dbReference>
<protein>
    <recommendedName>
        <fullName evidence="1">HTH cro/C1-type domain-containing protein</fullName>
    </recommendedName>
</protein>
<comment type="caution">
    <text evidence="2">The sequence shown here is derived from an EMBL/GenBank/DDBJ whole genome shotgun (WGS) entry which is preliminary data.</text>
</comment>
<sequence>MDSNAFGKLVRYYRKQRRWTQGELAERWGFTREYVSQIERGKRKLDKQEQVSRLADILNIPEERLEAVGKGVPRRFDATKPLEGGDLLLQQMSDRLSVTSLGKERAMKRLQREIVGTLERMKGI</sequence>
<dbReference type="CDD" id="cd00093">
    <property type="entry name" value="HTH_XRE"/>
    <property type="match status" value="1"/>
</dbReference>
<dbReference type="Gene3D" id="1.10.260.40">
    <property type="entry name" value="lambda repressor-like DNA-binding domains"/>
    <property type="match status" value="1"/>
</dbReference>
<accession>A0A8J3IQK5</accession>
<dbReference type="GO" id="GO:0003677">
    <property type="term" value="F:DNA binding"/>
    <property type="evidence" value="ECO:0007669"/>
    <property type="project" value="InterPro"/>
</dbReference>
<reference evidence="2" key="1">
    <citation type="submission" date="2020-10" db="EMBL/GenBank/DDBJ databases">
        <title>Taxonomic study of unclassified bacteria belonging to the class Ktedonobacteria.</title>
        <authorList>
            <person name="Yabe S."/>
            <person name="Wang C.M."/>
            <person name="Zheng Y."/>
            <person name="Sakai Y."/>
            <person name="Cavaletti L."/>
            <person name="Monciardini P."/>
            <person name="Donadio S."/>
        </authorList>
    </citation>
    <scope>NUCLEOTIDE SEQUENCE</scope>
    <source>
        <strain evidence="2">ID150040</strain>
    </source>
</reference>
<dbReference type="RefSeq" id="WP_220207391.1">
    <property type="nucleotide sequence ID" value="NZ_BNJK01000001.1"/>
</dbReference>
<evidence type="ECO:0000313" key="3">
    <source>
        <dbReference type="Proteomes" id="UP000597444"/>
    </source>
</evidence>
<feature type="domain" description="HTH cro/C1-type" evidence="1">
    <location>
        <begin position="10"/>
        <end position="65"/>
    </location>
</feature>
<dbReference type="SMART" id="SM00530">
    <property type="entry name" value="HTH_XRE"/>
    <property type="match status" value="1"/>
</dbReference>
<dbReference type="Pfam" id="PF13560">
    <property type="entry name" value="HTH_31"/>
    <property type="match status" value="1"/>
</dbReference>
<gene>
    <name evidence="2" type="ORF">KSF_068410</name>
</gene>
<dbReference type="InterPro" id="IPR001387">
    <property type="entry name" value="Cro/C1-type_HTH"/>
</dbReference>